<dbReference type="InterPro" id="IPR041561">
    <property type="entry name" value="PglD_N"/>
</dbReference>
<dbReference type="InterPro" id="IPR011004">
    <property type="entry name" value="Trimer_LpxA-like_sf"/>
</dbReference>
<dbReference type="Pfam" id="PF17836">
    <property type="entry name" value="PglD_N"/>
    <property type="match status" value="1"/>
</dbReference>
<evidence type="ECO:0000259" key="1">
    <source>
        <dbReference type="Pfam" id="PF17836"/>
    </source>
</evidence>
<dbReference type="Proteomes" id="UP000824109">
    <property type="component" value="Unassembled WGS sequence"/>
</dbReference>
<dbReference type="PANTHER" id="PTHR43300:SF7">
    <property type="entry name" value="UDP-N-ACETYLBACILLOSAMINE N-ACETYLTRANSFERASE"/>
    <property type="match status" value="1"/>
</dbReference>
<gene>
    <name evidence="2" type="ORF">IAA61_11105</name>
</gene>
<evidence type="ECO:0000313" key="3">
    <source>
        <dbReference type="Proteomes" id="UP000824109"/>
    </source>
</evidence>
<evidence type="ECO:0000313" key="2">
    <source>
        <dbReference type="EMBL" id="HIU58341.1"/>
    </source>
</evidence>
<name>A0A9D1SFK4_9FIRM</name>
<sequence length="201" mass="21368">MSNLLILGAGQYGAVVNETAQAMGCFDKISFLDDSFGDDNVSCCEQVIGKIDELEQLRSEYEYAIPAIGDADIRLSLLERAESAGYRIPVIISPRAYVSPSAQISKGSVIEPLAGVHANAIVGKAAYISMGAVVNHNAVVGDGCHVDNNAMVMSGAEVPSRIKVEPGAIVKRRFNIFNMNGKGDIAIDGTAHNEYNFDVGM</sequence>
<feature type="domain" description="PglD N-terminal" evidence="1">
    <location>
        <begin position="3"/>
        <end position="80"/>
    </location>
</feature>
<reference evidence="2" key="2">
    <citation type="journal article" date="2021" name="PeerJ">
        <title>Extensive microbial diversity within the chicken gut microbiome revealed by metagenomics and culture.</title>
        <authorList>
            <person name="Gilroy R."/>
            <person name="Ravi A."/>
            <person name="Getino M."/>
            <person name="Pursley I."/>
            <person name="Horton D.L."/>
            <person name="Alikhan N.F."/>
            <person name="Baker D."/>
            <person name="Gharbi K."/>
            <person name="Hall N."/>
            <person name="Watson M."/>
            <person name="Adriaenssens E.M."/>
            <person name="Foster-Nyarko E."/>
            <person name="Jarju S."/>
            <person name="Secka A."/>
            <person name="Antonio M."/>
            <person name="Oren A."/>
            <person name="Chaudhuri R.R."/>
            <person name="La Ragione R."/>
            <person name="Hildebrand F."/>
            <person name="Pallen M.J."/>
        </authorList>
    </citation>
    <scope>NUCLEOTIDE SEQUENCE</scope>
    <source>
        <strain evidence="2">USAMLcec3-3695</strain>
    </source>
</reference>
<dbReference type="Gene3D" id="3.40.50.20">
    <property type="match status" value="1"/>
</dbReference>
<accession>A0A9D1SFK4</accession>
<protein>
    <recommendedName>
        <fullName evidence="1">PglD N-terminal domain-containing protein</fullName>
    </recommendedName>
</protein>
<dbReference type="EMBL" id="DVNB01000113">
    <property type="protein sequence ID" value="HIU58341.1"/>
    <property type="molecule type" value="Genomic_DNA"/>
</dbReference>
<proteinExistence type="predicted"/>
<dbReference type="InterPro" id="IPR050179">
    <property type="entry name" value="Trans_hexapeptide_repeat"/>
</dbReference>
<dbReference type="SUPFAM" id="SSF51161">
    <property type="entry name" value="Trimeric LpxA-like enzymes"/>
    <property type="match status" value="1"/>
</dbReference>
<dbReference type="PANTHER" id="PTHR43300">
    <property type="entry name" value="ACETYLTRANSFERASE"/>
    <property type="match status" value="1"/>
</dbReference>
<comment type="caution">
    <text evidence="2">The sequence shown here is derived from an EMBL/GenBank/DDBJ whole genome shotgun (WGS) entry which is preliminary data.</text>
</comment>
<reference evidence="2" key="1">
    <citation type="submission" date="2020-10" db="EMBL/GenBank/DDBJ databases">
        <authorList>
            <person name="Gilroy R."/>
        </authorList>
    </citation>
    <scope>NUCLEOTIDE SEQUENCE</scope>
    <source>
        <strain evidence="2">USAMLcec3-3695</strain>
    </source>
</reference>
<dbReference type="AlphaFoldDB" id="A0A9D1SFK4"/>
<dbReference type="Gene3D" id="2.160.10.10">
    <property type="entry name" value="Hexapeptide repeat proteins"/>
    <property type="match status" value="1"/>
</dbReference>
<organism evidence="2 3">
    <name type="scientific">Candidatus Ornithomonoglobus merdipullorum</name>
    <dbReference type="NCBI Taxonomy" id="2840895"/>
    <lineage>
        <taxon>Bacteria</taxon>
        <taxon>Bacillati</taxon>
        <taxon>Bacillota</taxon>
        <taxon>Clostridia</taxon>
        <taxon>Candidatus Ornithomonoglobus</taxon>
    </lineage>
</organism>